<protein>
    <submittedName>
        <fullName evidence="1">Uncharacterized protein</fullName>
    </submittedName>
</protein>
<dbReference type="GeneID" id="54998141"/>
<gene>
    <name evidence="1" type="primary">152</name>
    <name evidence="1" type="ORF">SEA_DAREDEVIL_152</name>
</gene>
<proteinExistence type="predicted"/>
<organism evidence="1 2">
    <name type="scientific">Gordonia phage Daredevil</name>
    <dbReference type="NCBI Taxonomy" id="2283286"/>
    <lineage>
        <taxon>Viruses</taxon>
        <taxon>Duplodnaviria</taxon>
        <taxon>Heunggongvirae</taxon>
        <taxon>Uroviricota</taxon>
        <taxon>Caudoviricetes</taxon>
        <taxon>Daredevilvirus</taxon>
        <taxon>Daredevilvirus daredevil</taxon>
    </lineage>
</organism>
<dbReference type="RefSeq" id="YP_009807266.1">
    <property type="nucleotide sequence ID" value="NC_048021.1"/>
</dbReference>
<evidence type="ECO:0000313" key="1">
    <source>
        <dbReference type="EMBL" id="AXH70538.1"/>
    </source>
</evidence>
<dbReference type="EMBL" id="MH590603">
    <property type="protein sequence ID" value="AXH70538.1"/>
    <property type="molecule type" value="Genomic_DNA"/>
</dbReference>
<evidence type="ECO:0000313" key="2">
    <source>
        <dbReference type="Proteomes" id="UP000257597"/>
    </source>
</evidence>
<dbReference type="KEGG" id="vg:54998141"/>
<name>A0A345MJ07_9CAUD</name>
<keyword evidence="2" id="KW-1185">Reference proteome</keyword>
<dbReference type="Proteomes" id="UP000257597">
    <property type="component" value="Segment"/>
</dbReference>
<accession>A0A345MJ07</accession>
<reference evidence="2" key="1">
    <citation type="submission" date="2018-07" db="EMBL/GenBank/DDBJ databases">
        <authorList>
            <person name="Quirk P.G."/>
            <person name="Krulwich T.A."/>
        </authorList>
    </citation>
    <scope>NUCLEOTIDE SEQUENCE [LARGE SCALE GENOMIC DNA]</scope>
</reference>
<sequence>MSAMVAAREAIMTDHNAVRHEVERILSEVQSGAHKFHLVYVDYRDELSDEQIAEYMDEGYVDSIHESEWYFDCRYDGAMSEMDDLFRVNDITVDDDVRLTGAELRDIDNDLFDELRFAIEEHDQSDVERQLISNTPDQLFRIHLADDARTKEIIDLLTDDDPTAWLEVASDVLEDGGIPVTAANMARLRDLCAEQYYYGGALVALVYLDITTARKLAEHGGTLTRPEVWIWDGWNGAAYGDTFDTEISVPAGRVTLDNAGGGYGIDKICGLVKSCFRTEVEVAA</sequence>